<gene>
    <name evidence="1" type="ORF">PoB_003311700</name>
</gene>
<dbReference type="Proteomes" id="UP000735302">
    <property type="component" value="Unassembled WGS sequence"/>
</dbReference>
<evidence type="ECO:0000313" key="2">
    <source>
        <dbReference type="Proteomes" id="UP000735302"/>
    </source>
</evidence>
<evidence type="ECO:0000313" key="1">
    <source>
        <dbReference type="EMBL" id="GFO06612.1"/>
    </source>
</evidence>
<proteinExistence type="predicted"/>
<organism evidence="1 2">
    <name type="scientific">Plakobranchus ocellatus</name>
    <dbReference type="NCBI Taxonomy" id="259542"/>
    <lineage>
        <taxon>Eukaryota</taxon>
        <taxon>Metazoa</taxon>
        <taxon>Spiralia</taxon>
        <taxon>Lophotrochozoa</taxon>
        <taxon>Mollusca</taxon>
        <taxon>Gastropoda</taxon>
        <taxon>Heterobranchia</taxon>
        <taxon>Euthyneura</taxon>
        <taxon>Panpulmonata</taxon>
        <taxon>Sacoglossa</taxon>
        <taxon>Placobranchoidea</taxon>
        <taxon>Plakobranchidae</taxon>
        <taxon>Plakobranchus</taxon>
    </lineage>
</organism>
<keyword evidence="2" id="KW-1185">Reference proteome</keyword>
<protein>
    <submittedName>
        <fullName evidence="1">Uncharacterized protein</fullName>
    </submittedName>
</protein>
<reference evidence="1 2" key="1">
    <citation type="journal article" date="2021" name="Elife">
        <title>Chloroplast acquisition without the gene transfer in kleptoplastic sea slugs, Plakobranchus ocellatus.</title>
        <authorList>
            <person name="Maeda T."/>
            <person name="Takahashi S."/>
            <person name="Yoshida T."/>
            <person name="Shimamura S."/>
            <person name="Takaki Y."/>
            <person name="Nagai Y."/>
            <person name="Toyoda A."/>
            <person name="Suzuki Y."/>
            <person name="Arimoto A."/>
            <person name="Ishii H."/>
            <person name="Satoh N."/>
            <person name="Nishiyama T."/>
            <person name="Hasebe M."/>
            <person name="Maruyama T."/>
            <person name="Minagawa J."/>
            <person name="Obokata J."/>
            <person name="Shigenobu S."/>
        </authorList>
    </citation>
    <scope>NUCLEOTIDE SEQUENCE [LARGE SCALE GENOMIC DNA]</scope>
</reference>
<accession>A0AAV4AI77</accession>
<dbReference type="AlphaFoldDB" id="A0AAV4AI77"/>
<sequence>MTEATKSQQRQDHLHDHLAAFFEDARLACNVLISQPSPMDGHEHIRLISRFKFSQQVVHEKEEESRRDNFASRHYQAQLDFLVLYSAYCTSVVNVCSDPYCYMLLHKPAV</sequence>
<dbReference type="EMBL" id="BLXT01003778">
    <property type="protein sequence ID" value="GFO06612.1"/>
    <property type="molecule type" value="Genomic_DNA"/>
</dbReference>
<comment type="caution">
    <text evidence="1">The sequence shown here is derived from an EMBL/GenBank/DDBJ whole genome shotgun (WGS) entry which is preliminary data.</text>
</comment>
<name>A0AAV4AI77_9GAST</name>